<keyword evidence="2" id="KW-1185">Reference proteome</keyword>
<organism evidence="1 2">
    <name type="scientific">Phytophthora palmivora</name>
    <dbReference type="NCBI Taxonomy" id="4796"/>
    <lineage>
        <taxon>Eukaryota</taxon>
        <taxon>Sar</taxon>
        <taxon>Stramenopiles</taxon>
        <taxon>Oomycota</taxon>
        <taxon>Peronosporomycetes</taxon>
        <taxon>Peronosporales</taxon>
        <taxon>Peronosporaceae</taxon>
        <taxon>Phytophthora</taxon>
    </lineage>
</organism>
<protein>
    <submittedName>
        <fullName evidence="1">Uncharacterized protein</fullName>
    </submittedName>
</protein>
<comment type="caution">
    <text evidence="1">The sequence shown here is derived from an EMBL/GenBank/DDBJ whole genome shotgun (WGS) entry which is preliminary data.</text>
</comment>
<sequence>MFLCARDASARPQDASDDAYVVLHSSDDAPTSAQRTESALPRGTALYTPPFLHPQDSTDSTAYLKFLDSLTRLLAQLLDVHALSPALQFSVGEMVAVDAVEWWKEVQKKSIAVVQRQESTAAAQETFEDLPEDILKDNAADFFVQALYLIMKTLENVNKRQQGQIQGEDLVKVLASVDEGVAFAAAELLQCWAPVSQKMVVDSAEKLSKLMGVVVVNMMLQPRNVGTRHTFHEHALLPSLPLHYDQG</sequence>
<dbReference type="AlphaFoldDB" id="A0A2P4XS61"/>
<evidence type="ECO:0000313" key="2">
    <source>
        <dbReference type="Proteomes" id="UP000237271"/>
    </source>
</evidence>
<reference evidence="1 2" key="1">
    <citation type="journal article" date="2017" name="Genome Biol. Evol.">
        <title>Phytophthora megakarya and P. palmivora, closely related causal agents of cacao black pod rot, underwent increases in genome sizes and gene numbers by different mechanisms.</title>
        <authorList>
            <person name="Ali S.S."/>
            <person name="Shao J."/>
            <person name="Lary D.J."/>
            <person name="Kronmiller B."/>
            <person name="Shen D."/>
            <person name="Strem M.D."/>
            <person name="Amoako-Attah I."/>
            <person name="Akrofi A.Y."/>
            <person name="Begoude B.A."/>
            <person name="Ten Hoopen G.M."/>
            <person name="Coulibaly K."/>
            <person name="Kebe B.I."/>
            <person name="Melnick R.L."/>
            <person name="Guiltinan M.J."/>
            <person name="Tyler B.M."/>
            <person name="Meinhardt L.W."/>
            <person name="Bailey B.A."/>
        </authorList>
    </citation>
    <scope>NUCLEOTIDE SEQUENCE [LARGE SCALE GENOMIC DNA]</scope>
    <source>
        <strain evidence="2">sbr112.9</strain>
    </source>
</reference>
<evidence type="ECO:0000313" key="1">
    <source>
        <dbReference type="EMBL" id="POM68347.1"/>
    </source>
</evidence>
<accession>A0A2P4XS61</accession>
<gene>
    <name evidence="1" type="ORF">PHPALM_15502</name>
</gene>
<dbReference type="EMBL" id="NCKW01008251">
    <property type="protein sequence ID" value="POM68347.1"/>
    <property type="molecule type" value="Genomic_DNA"/>
</dbReference>
<dbReference type="OrthoDB" id="661148at2759"/>
<proteinExistence type="predicted"/>
<name>A0A2P4XS61_9STRA</name>
<dbReference type="Proteomes" id="UP000237271">
    <property type="component" value="Unassembled WGS sequence"/>
</dbReference>